<evidence type="ECO:0000256" key="4">
    <source>
        <dbReference type="ARBA" id="ARBA00022695"/>
    </source>
</evidence>
<comment type="caution">
    <text evidence="11">The sequence shown here is derived from an EMBL/GenBank/DDBJ whole genome shotgun (WGS) entry which is preliminary data.</text>
</comment>
<evidence type="ECO:0000256" key="10">
    <source>
        <dbReference type="RuleBase" id="RU361228"/>
    </source>
</evidence>
<keyword evidence="2 10" id="KW-0328">Glycosyltransferase</keyword>
<dbReference type="PANTHER" id="PTHR10339:SF19">
    <property type="entry name" value="GPI-LINKED NAD(P)(+)--ARGININE ADP-RIBOSYLTRANSFERASE 1"/>
    <property type="match status" value="1"/>
</dbReference>
<gene>
    <name evidence="11" type="ORF">AV530_009064</name>
</gene>
<dbReference type="Proteomes" id="UP000190648">
    <property type="component" value="Unassembled WGS sequence"/>
</dbReference>
<reference evidence="11 12" key="1">
    <citation type="submission" date="2016-02" db="EMBL/GenBank/DDBJ databases">
        <title>Band-tailed pigeon sequencing and assembly.</title>
        <authorList>
            <person name="Soares A.E."/>
            <person name="Novak B.J."/>
            <person name="Rice E.S."/>
            <person name="O'Connell B."/>
            <person name="Chang D."/>
            <person name="Weber S."/>
            <person name="Shapiro B."/>
        </authorList>
    </citation>
    <scope>NUCLEOTIDE SEQUENCE [LARGE SCALE GENOMIC DNA]</scope>
    <source>
        <strain evidence="11">BTP2013</strain>
        <tissue evidence="11">Blood</tissue>
    </source>
</reference>
<evidence type="ECO:0000256" key="2">
    <source>
        <dbReference type="ARBA" id="ARBA00022676"/>
    </source>
</evidence>
<keyword evidence="7 10" id="KW-0520">NAD</keyword>
<dbReference type="PROSITE" id="PS01291">
    <property type="entry name" value="ART"/>
    <property type="match status" value="1"/>
</dbReference>
<dbReference type="Pfam" id="PF01129">
    <property type="entry name" value="ART"/>
    <property type="match status" value="1"/>
</dbReference>
<evidence type="ECO:0000256" key="5">
    <source>
        <dbReference type="ARBA" id="ARBA00022729"/>
    </source>
</evidence>
<keyword evidence="12" id="KW-1185">Reference proteome</keyword>
<organism evidence="11 12">
    <name type="scientific">Patagioenas fasciata monilis</name>
    <dbReference type="NCBI Taxonomy" id="372326"/>
    <lineage>
        <taxon>Eukaryota</taxon>
        <taxon>Metazoa</taxon>
        <taxon>Chordata</taxon>
        <taxon>Craniata</taxon>
        <taxon>Vertebrata</taxon>
        <taxon>Euteleostomi</taxon>
        <taxon>Archelosauria</taxon>
        <taxon>Archosauria</taxon>
        <taxon>Dinosauria</taxon>
        <taxon>Saurischia</taxon>
        <taxon>Theropoda</taxon>
        <taxon>Coelurosauria</taxon>
        <taxon>Aves</taxon>
        <taxon>Neognathae</taxon>
        <taxon>Neoaves</taxon>
        <taxon>Columbimorphae</taxon>
        <taxon>Columbiformes</taxon>
        <taxon>Columbidae</taxon>
        <taxon>Patagioenas</taxon>
    </lineage>
</organism>
<dbReference type="GO" id="GO:0016779">
    <property type="term" value="F:nucleotidyltransferase activity"/>
    <property type="evidence" value="ECO:0007669"/>
    <property type="project" value="UniProtKB-KW"/>
</dbReference>
<keyword evidence="5" id="KW-0732">Signal</keyword>
<evidence type="ECO:0000256" key="6">
    <source>
        <dbReference type="ARBA" id="ARBA00022857"/>
    </source>
</evidence>
<keyword evidence="3 10" id="KW-0808">Transferase</keyword>
<dbReference type="GO" id="GO:0106274">
    <property type="term" value="F:NAD+-protein-arginine ADP-ribosyltransferase activity"/>
    <property type="evidence" value="ECO:0007669"/>
    <property type="project" value="UniProtKB-EC"/>
</dbReference>
<keyword evidence="8" id="KW-1015">Disulfide bond</keyword>
<dbReference type="OrthoDB" id="423533at2759"/>
<evidence type="ECO:0000313" key="11">
    <source>
        <dbReference type="EMBL" id="OPJ80330.1"/>
    </source>
</evidence>
<comment type="similarity">
    <text evidence="1 10">Belongs to the Arg-specific ADP-ribosyltransferase family.</text>
</comment>
<dbReference type="InterPro" id="IPR050999">
    <property type="entry name" value="ADP-ribosyltransferase_ARG"/>
</dbReference>
<dbReference type="GO" id="GO:0044194">
    <property type="term" value="C:cytolytic granule"/>
    <property type="evidence" value="ECO:0007669"/>
    <property type="project" value="UniProtKB-ARBA"/>
</dbReference>
<evidence type="ECO:0000256" key="1">
    <source>
        <dbReference type="ARBA" id="ARBA00009558"/>
    </source>
</evidence>
<dbReference type="GO" id="GO:0046677">
    <property type="term" value="P:response to antibiotic"/>
    <property type="evidence" value="ECO:0007669"/>
    <property type="project" value="UniProtKB-ARBA"/>
</dbReference>
<proteinExistence type="inferred from homology"/>
<dbReference type="GO" id="GO:0003950">
    <property type="term" value="F:NAD+ poly-ADP-ribosyltransferase activity"/>
    <property type="evidence" value="ECO:0007669"/>
    <property type="project" value="UniProtKB-ARBA"/>
</dbReference>
<keyword evidence="4" id="KW-0548">Nucleotidyltransferase</keyword>
<dbReference type="Gene3D" id="3.90.176.10">
    <property type="entry name" value="Toxin ADP-ribosyltransferase, Chain A, domain 1"/>
    <property type="match status" value="1"/>
</dbReference>
<dbReference type="PANTHER" id="PTHR10339">
    <property type="entry name" value="ADP-RIBOSYLTRANSFERASE"/>
    <property type="match status" value="1"/>
</dbReference>
<evidence type="ECO:0000256" key="7">
    <source>
        <dbReference type="ARBA" id="ARBA00023027"/>
    </source>
</evidence>
<accession>A0A1V4K791</accession>
<sequence length="432" mass="48449">MLNDATLKLKASDVENQWCPTLPTTALQDKRGQRLLWVFRAGDSKNNHEDGGGGWIWPRVIPAKAAIKRKSSRFSPLLPAASGWVPRGWVPKGWGAAPQPQTHHKAQPLTEEPAASLWQLATSPRVALLTMEYLVLGLVLLAGTLAAGSPLHQRDLGPIKEVALDMAPNSFDDQYRGCSRMMEGELEELNRTEFTNNSIYAHAWTIAAAEWRNRRGRVPQTPALRPEHAIALLAYTQQGPLYRAFNVAVREAGRSRGEYLHNFHFKVLHFLLTEALRSLRDARSHRCHRVYRGVQGIRFTARNWQSVRFGHFASTSLRYESTQDFGQDTFFSMETCYGVPIRDFSSFPEEEEVLIPPFESFEVTSIIYNGSRALIQLRSQAANSTYNCEFVKEKRCRSRPCVFSAGGSIHRDPPHLWGLLLAAMALAAAGGP</sequence>
<evidence type="ECO:0000256" key="9">
    <source>
        <dbReference type="ARBA" id="ARBA00047597"/>
    </source>
</evidence>
<evidence type="ECO:0000256" key="8">
    <source>
        <dbReference type="ARBA" id="ARBA00023157"/>
    </source>
</evidence>
<dbReference type="InterPro" id="IPR000768">
    <property type="entry name" value="ART"/>
</dbReference>
<dbReference type="PRINTS" id="PR00970">
    <property type="entry name" value="RIBTRNSFRASE"/>
</dbReference>
<dbReference type="AlphaFoldDB" id="A0A1V4K791"/>
<name>A0A1V4K791_PATFA</name>
<dbReference type="EMBL" id="LSYS01004213">
    <property type="protein sequence ID" value="OPJ80330.1"/>
    <property type="molecule type" value="Genomic_DNA"/>
</dbReference>
<evidence type="ECO:0000313" key="12">
    <source>
        <dbReference type="Proteomes" id="UP000190648"/>
    </source>
</evidence>
<dbReference type="GO" id="GO:0005615">
    <property type="term" value="C:extracellular space"/>
    <property type="evidence" value="ECO:0007669"/>
    <property type="project" value="UniProtKB-ARBA"/>
</dbReference>
<dbReference type="FunFam" id="3.90.176.10:FF:000001">
    <property type="entry name" value="NAD(P)(+)--arginine ADP-ribosyltransferase"/>
    <property type="match status" value="1"/>
</dbReference>
<comment type="catalytic activity">
    <reaction evidence="9 10">
        <text>L-arginyl-[protein] + NAD(+) = N(omega)-(ADP-D-ribosyl)-L-arginyl-[protein] + nicotinamide + H(+)</text>
        <dbReference type="Rhea" id="RHEA:19149"/>
        <dbReference type="Rhea" id="RHEA-COMP:10532"/>
        <dbReference type="Rhea" id="RHEA-COMP:15087"/>
        <dbReference type="ChEBI" id="CHEBI:15378"/>
        <dbReference type="ChEBI" id="CHEBI:17154"/>
        <dbReference type="ChEBI" id="CHEBI:29965"/>
        <dbReference type="ChEBI" id="CHEBI:57540"/>
        <dbReference type="ChEBI" id="CHEBI:142554"/>
        <dbReference type="EC" id="2.4.2.31"/>
    </reaction>
</comment>
<dbReference type="SUPFAM" id="SSF56399">
    <property type="entry name" value="ADP-ribosylation"/>
    <property type="match status" value="1"/>
</dbReference>
<keyword evidence="6 10" id="KW-0521">NADP</keyword>
<dbReference type="PROSITE" id="PS51996">
    <property type="entry name" value="TR_MART"/>
    <property type="match status" value="1"/>
</dbReference>
<evidence type="ECO:0000256" key="3">
    <source>
        <dbReference type="ARBA" id="ARBA00022679"/>
    </source>
</evidence>
<protein>
    <recommendedName>
        <fullName evidence="10">NAD(P)(+)--arginine ADP-ribosyltransferase</fullName>
        <ecNumber evidence="10">2.4.2.31</ecNumber>
    </recommendedName>
    <alternativeName>
        <fullName evidence="10">Mono(ADP-ribosyl)transferase</fullName>
    </alternativeName>
</protein>
<dbReference type="EC" id="2.4.2.31" evidence="10"/>